<protein>
    <recommendedName>
        <fullName evidence="3">Methyltransferase domain-containing protein</fullName>
    </recommendedName>
</protein>
<evidence type="ECO:0000313" key="2">
    <source>
        <dbReference type="Proteomes" id="UP000819052"/>
    </source>
</evidence>
<dbReference type="SUPFAM" id="SSF53335">
    <property type="entry name" value="S-adenosyl-L-methionine-dependent methyltransferases"/>
    <property type="match status" value="1"/>
</dbReference>
<proteinExistence type="predicted"/>
<dbReference type="Proteomes" id="UP000819052">
    <property type="component" value="Unassembled WGS sequence"/>
</dbReference>
<gene>
    <name evidence="1" type="ORF">F1609_15915</name>
</gene>
<evidence type="ECO:0008006" key="3">
    <source>
        <dbReference type="Google" id="ProtNLM"/>
    </source>
</evidence>
<accession>A0ABX0M9E8</accession>
<evidence type="ECO:0000313" key="1">
    <source>
        <dbReference type="EMBL" id="NHZ41635.1"/>
    </source>
</evidence>
<name>A0ABX0M9E8_9BURK</name>
<dbReference type="EMBL" id="VVIW01000008">
    <property type="protein sequence ID" value="NHZ41635.1"/>
    <property type="molecule type" value="Genomic_DNA"/>
</dbReference>
<keyword evidence="2" id="KW-1185">Reference proteome</keyword>
<comment type="caution">
    <text evidence="1">The sequence shown here is derived from an EMBL/GenBank/DDBJ whole genome shotgun (WGS) entry which is preliminary data.</text>
</comment>
<organism evidence="1 2">
    <name type="scientific">Massilia aquatica</name>
    <dbReference type="NCBI Taxonomy" id="2609000"/>
    <lineage>
        <taxon>Bacteria</taxon>
        <taxon>Pseudomonadati</taxon>
        <taxon>Pseudomonadota</taxon>
        <taxon>Betaproteobacteria</taxon>
        <taxon>Burkholderiales</taxon>
        <taxon>Oxalobacteraceae</taxon>
        <taxon>Telluria group</taxon>
        <taxon>Massilia</taxon>
    </lineage>
</organism>
<dbReference type="Gene3D" id="3.40.50.150">
    <property type="entry name" value="Vaccinia Virus protein VP39"/>
    <property type="match status" value="1"/>
</dbReference>
<dbReference type="RefSeq" id="WP_167077396.1">
    <property type="nucleotide sequence ID" value="NZ_VVIW01000008.1"/>
</dbReference>
<sequence length="215" mass="23091">MDTRIDTQLALERLQAPGTPVCNLCGGTEFGPGPGGRLGKDQLGPHCIACGSLERHRVSAGALQATHKGDLDWRRALLLGSEYGADPRWFASCATLPSAAAGSLPAALSGYGAGSVDFIGMIHLFEYLDNDRSGFAQLLRLLSPRGLLQVCFADPRARPWTAIQAGPAGSVRRWYGRDLERHFRCPGRRVGVTMHEAADPGTGAVLPVHFFHHQP</sequence>
<dbReference type="InterPro" id="IPR029063">
    <property type="entry name" value="SAM-dependent_MTases_sf"/>
</dbReference>
<reference evidence="1 2" key="1">
    <citation type="submission" date="2019-09" db="EMBL/GenBank/DDBJ databases">
        <title>Taxonomy of Antarctic Massilia spp.: description of Massilia rubra sp. nov., Massilia aquatica sp. nov., Massilia mucilaginosa sp. nov., Massilia frigida sp. nov. isolated from streams, lakes and regoliths.</title>
        <authorList>
            <person name="Holochova P."/>
            <person name="Sedlacek I."/>
            <person name="Kralova S."/>
            <person name="Maslanova I."/>
            <person name="Busse H.-J."/>
            <person name="Stankova E."/>
            <person name="Vrbovska V."/>
            <person name="Kovarovic V."/>
            <person name="Bartak M."/>
            <person name="Svec P."/>
            <person name="Pantucek R."/>
        </authorList>
    </citation>
    <scope>NUCLEOTIDE SEQUENCE [LARGE SCALE GENOMIC DNA]</scope>
    <source>
        <strain evidence="1 2">CCM 8693</strain>
    </source>
</reference>